<dbReference type="AlphaFoldDB" id="A0A4Y2CVT5"/>
<feature type="domain" description="Integrase p58-like C-terminal" evidence="1">
    <location>
        <begin position="210"/>
        <end position="241"/>
    </location>
</feature>
<dbReference type="PANTHER" id="PTHR37984">
    <property type="entry name" value="PROTEIN CBG26694"/>
    <property type="match status" value="1"/>
</dbReference>
<dbReference type="GO" id="GO:0003676">
    <property type="term" value="F:nucleic acid binding"/>
    <property type="evidence" value="ECO:0007669"/>
    <property type="project" value="InterPro"/>
</dbReference>
<proteinExistence type="predicted"/>
<evidence type="ECO:0000313" key="2">
    <source>
        <dbReference type="EMBL" id="GBM07385.1"/>
    </source>
</evidence>
<dbReference type="PANTHER" id="PTHR37984:SF15">
    <property type="entry name" value="INTEGRASE CATALYTIC DOMAIN-CONTAINING PROTEIN"/>
    <property type="match status" value="1"/>
</dbReference>
<reference evidence="2 3" key="1">
    <citation type="journal article" date="2019" name="Sci. Rep.">
        <title>Orb-weaving spider Araneus ventricosus genome elucidates the spidroin gene catalogue.</title>
        <authorList>
            <person name="Kono N."/>
            <person name="Nakamura H."/>
            <person name="Ohtoshi R."/>
            <person name="Moran D.A.P."/>
            <person name="Shinohara A."/>
            <person name="Yoshida Y."/>
            <person name="Fujiwara M."/>
            <person name="Mori M."/>
            <person name="Tomita M."/>
            <person name="Arakawa K."/>
        </authorList>
    </citation>
    <scope>NUCLEOTIDE SEQUENCE [LARGE SCALE GENOMIC DNA]</scope>
</reference>
<accession>A0A4Y2CVT5</accession>
<dbReference type="Gene3D" id="3.30.420.10">
    <property type="entry name" value="Ribonuclease H-like superfamily/Ribonuclease H"/>
    <property type="match status" value="1"/>
</dbReference>
<dbReference type="InterPro" id="IPR050951">
    <property type="entry name" value="Retrovirus_Pol_polyprotein"/>
</dbReference>
<dbReference type="OrthoDB" id="441971at2759"/>
<organism evidence="2 3">
    <name type="scientific">Araneus ventricosus</name>
    <name type="common">Orbweaver spider</name>
    <name type="synonym">Epeira ventricosa</name>
    <dbReference type="NCBI Taxonomy" id="182803"/>
    <lineage>
        <taxon>Eukaryota</taxon>
        <taxon>Metazoa</taxon>
        <taxon>Ecdysozoa</taxon>
        <taxon>Arthropoda</taxon>
        <taxon>Chelicerata</taxon>
        <taxon>Arachnida</taxon>
        <taxon>Araneae</taxon>
        <taxon>Araneomorphae</taxon>
        <taxon>Entelegynae</taxon>
        <taxon>Araneoidea</taxon>
        <taxon>Araneidae</taxon>
        <taxon>Araneus</taxon>
    </lineage>
</organism>
<gene>
    <name evidence="2" type="ORF">AVEN_26465_1</name>
</gene>
<dbReference type="InterPro" id="IPR036397">
    <property type="entry name" value="RNaseH_sf"/>
</dbReference>
<dbReference type="InterPro" id="IPR054465">
    <property type="entry name" value="Integrase_p58-like_C"/>
</dbReference>
<protein>
    <recommendedName>
        <fullName evidence="1">Integrase p58-like C-terminal domain-containing protein</fullName>
    </recommendedName>
</protein>
<dbReference type="EMBL" id="BGPR01000242">
    <property type="protein sequence ID" value="GBM07385.1"/>
    <property type="molecule type" value="Genomic_DNA"/>
</dbReference>
<name>A0A4Y2CVT5_ARAVE</name>
<keyword evidence="3" id="KW-1185">Reference proteome</keyword>
<evidence type="ECO:0000313" key="3">
    <source>
        <dbReference type="Proteomes" id="UP000499080"/>
    </source>
</evidence>
<evidence type="ECO:0000259" key="1">
    <source>
        <dbReference type="Pfam" id="PF22938"/>
    </source>
</evidence>
<dbReference type="Pfam" id="PF22938">
    <property type="entry name" value="Integrase_p58_C"/>
    <property type="match status" value="1"/>
</dbReference>
<comment type="caution">
    <text evidence="2">The sequence shown here is derived from an EMBL/GenBank/DDBJ whole genome shotgun (WGS) entry which is preliminary data.</text>
</comment>
<dbReference type="Proteomes" id="UP000499080">
    <property type="component" value="Unassembled WGS sequence"/>
</dbReference>
<sequence>MNVIFSANRFRRVPDHTLKCVLYAYGVAQGQRRNTCETLRGLKQRQRSKPDIYNFIQAVVCKCDVSTLQQTCSASGLCYLTLQENQIDWDTHLPLFLLAYRRAVHEVTIWTPSEMLFGRMPRLSCDILFGRPTDTSSSQNEYMNSSETRLETVHAFAREQIKLASERMMTRYVSRETNHNFKEGDQICIYDQKRRRSLSLKLQQNWKGHFTIVKKVDDVVHRVQRSPNAKPKVIHINRLAPYRATYHSST</sequence>